<name>A0AAV1Q5R2_SCOSC</name>
<evidence type="ECO:0000256" key="1">
    <source>
        <dbReference type="ARBA" id="ARBA00022514"/>
    </source>
</evidence>
<feature type="chain" id="PRO_5043774233" evidence="2">
    <location>
        <begin position="20"/>
        <end position="104"/>
    </location>
</feature>
<dbReference type="InterPro" id="IPR001089">
    <property type="entry name" value="Chemokine_CXC"/>
</dbReference>
<feature type="domain" description="Chemokine interleukin-8-like" evidence="3">
    <location>
        <begin position="23"/>
        <end position="83"/>
    </location>
</feature>
<gene>
    <name evidence="4" type="ORF">FSCOSCO3_A037646</name>
</gene>
<dbReference type="SMART" id="SM00199">
    <property type="entry name" value="SCY"/>
    <property type="match status" value="1"/>
</dbReference>
<protein>
    <submittedName>
        <fullName evidence="4">Permeability factor 2-like</fullName>
    </submittedName>
</protein>
<evidence type="ECO:0000313" key="5">
    <source>
        <dbReference type="Proteomes" id="UP001314229"/>
    </source>
</evidence>
<dbReference type="Pfam" id="PF00048">
    <property type="entry name" value="IL8"/>
    <property type="match status" value="1"/>
</dbReference>
<keyword evidence="5" id="KW-1185">Reference proteome</keyword>
<dbReference type="GO" id="GO:0005615">
    <property type="term" value="C:extracellular space"/>
    <property type="evidence" value="ECO:0007669"/>
    <property type="project" value="UniProtKB-KW"/>
</dbReference>
<comment type="caution">
    <text evidence="4">The sequence shown here is derived from an EMBL/GenBank/DDBJ whole genome shotgun (WGS) entry which is preliminary data.</text>
</comment>
<reference evidence="4 5" key="1">
    <citation type="submission" date="2024-01" db="EMBL/GenBank/DDBJ databases">
        <authorList>
            <person name="Alioto T."/>
            <person name="Alioto T."/>
            <person name="Gomez Garrido J."/>
        </authorList>
    </citation>
    <scope>NUCLEOTIDE SEQUENCE [LARGE SCALE GENOMIC DNA]</scope>
</reference>
<dbReference type="PRINTS" id="PR00436">
    <property type="entry name" value="INTERLEUKIN8"/>
</dbReference>
<dbReference type="GO" id="GO:0006955">
    <property type="term" value="P:immune response"/>
    <property type="evidence" value="ECO:0007669"/>
    <property type="project" value="InterPro"/>
</dbReference>
<proteinExistence type="predicted"/>
<keyword evidence="1" id="KW-0202">Cytokine</keyword>
<feature type="signal peptide" evidence="2">
    <location>
        <begin position="1"/>
        <end position="19"/>
    </location>
</feature>
<dbReference type="InterPro" id="IPR036048">
    <property type="entry name" value="Interleukin_8-like_sf"/>
</dbReference>
<dbReference type="Proteomes" id="UP001314229">
    <property type="component" value="Unassembled WGS sequence"/>
</dbReference>
<dbReference type="EMBL" id="CAWUFR010000519">
    <property type="protein sequence ID" value="CAK6978813.1"/>
    <property type="molecule type" value="Genomic_DNA"/>
</dbReference>
<keyword evidence="2" id="KW-0732">Signal</keyword>
<dbReference type="PRINTS" id="PR00437">
    <property type="entry name" value="SMALLCYTKCXC"/>
</dbReference>
<organism evidence="4 5">
    <name type="scientific">Scomber scombrus</name>
    <name type="common">Atlantic mackerel</name>
    <name type="synonym">Scomber vernalis</name>
    <dbReference type="NCBI Taxonomy" id="13677"/>
    <lineage>
        <taxon>Eukaryota</taxon>
        <taxon>Metazoa</taxon>
        <taxon>Chordata</taxon>
        <taxon>Craniata</taxon>
        <taxon>Vertebrata</taxon>
        <taxon>Euteleostomi</taxon>
        <taxon>Actinopterygii</taxon>
        <taxon>Neopterygii</taxon>
        <taxon>Teleostei</taxon>
        <taxon>Neoteleostei</taxon>
        <taxon>Acanthomorphata</taxon>
        <taxon>Pelagiaria</taxon>
        <taxon>Scombriformes</taxon>
        <taxon>Scombridae</taxon>
        <taxon>Scomber</taxon>
    </lineage>
</organism>
<sequence>MNTKVQCIILLICITICTSAVIRTNCRCVTTIRGVDPLRINGLKIYDPRPYCNKQEIIVMLKDGPPQCLDPTGKFAQALVETTQRKMKQRAVKMNTSTTKAAVI</sequence>
<dbReference type="Gene3D" id="2.40.50.40">
    <property type="match status" value="1"/>
</dbReference>
<evidence type="ECO:0000259" key="3">
    <source>
        <dbReference type="SMART" id="SM00199"/>
    </source>
</evidence>
<dbReference type="SUPFAM" id="SSF54117">
    <property type="entry name" value="Interleukin 8-like chemokines"/>
    <property type="match status" value="1"/>
</dbReference>
<dbReference type="GO" id="GO:0008009">
    <property type="term" value="F:chemokine activity"/>
    <property type="evidence" value="ECO:0007669"/>
    <property type="project" value="InterPro"/>
</dbReference>
<evidence type="ECO:0000256" key="2">
    <source>
        <dbReference type="SAM" id="SignalP"/>
    </source>
</evidence>
<dbReference type="AlphaFoldDB" id="A0AAV1Q5R2"/>
<accession>A0AAV1Q5R2</accession>
<evidence type="ECO:0000313" key="4">
    <source>
        <dbReference type="EMBL" id="CAK6978813.1"/>
    </source>
</evidence>
<dbReference type="InterPro" id="IPR001811">
    <property type="entry name" value="Chemokine_IL8-like_dom"/>
</dbReference>